<protein>
    <recommendedName>
        <fullName evidence="1">SLH domain-containing protein</fullName>
    </recommendedName>
</protein>
<dbReference type="InterPro" id="IPR001119">
    <property type="entry name" value="SLH_dom"/>
</dbReference>
<gene>
    <name evidence="2" type="ORF">SDC9_57946</name>
</gene>
<accession>A0A644X612</accession>
<feature type="domain" description="SLH" evidence="1">
    <location>
        <begin position="538"/>
        <end position="596"/>
    </location>
</feature>
<reference evidence="2" key="1">
    <citation type="submission" date="2019-08" db="EMBL/GenBank/DDBJ databases">
        <authorList>
            <person name="Kucharzyk K."/>
            <person name="Murdoch R.W."/>
            <person name="Higgins S."/>
            <person name="Loffler F."/>
        </authorList>
    </citation>
    <scope>NUCLEOTIDE SEQUENCE</scope>
</reference>
<name>A0A644X612_9ZZZZ</name>
<dbReference type="Gene3D" id="2.160.20.110">
    <property type="match status" value="1"/>
</dbReference>
<dbReference type="Pfam" id="PF00395">
    <property type="entry name" value="SLH"/>
    <property type="match status" value="3"/>
</dbReference>
<sequence>MYKNRKKLCSVFLAIIVVSALLPVSTKAASAAWDGKTIDVSWYSRTGTTFDISTPAQLAGLAAIVNGIYNTDITNVIGDQSVIVDNRVDGAKSGGSNMSTDTYHYGADSFKGKTVRLTADLDMGGKYDAAADTWSGPNYMPIGGQYLITPNDSTTKLSSSFCGTFDGQGHTVYNIYCSRRCTTGKFGDGQSVGLIGRLGVHDNDSEELRPENPTVKHVAVTGYIYANRSVGGIVGKLGKTTYNTGGSSVGGIIQNCANFATVSNTDAKGCGGIVGAGWNGGIVENCYNAGRVMSTYTCPTGGISGSNEITLKNCYSIGAISAKKDSYAMAIGTNNGGAAYKLAVLNCWYLEGSAPGGGYFSAGTVISDGALSSDKLKAADFVKTLGSAFVADANGINGGCPVLSWQKNIKTPYFSAYSDVSVTDWYFAAANHVVSEGLLDTMRDGQFAPAQPMTRAMLVKALYRLAGAPAVTGTPAFTDVPAGADYAAAVAWAYEAGVAGGKTATTFDPDGSVTREQLAAMLYRYVQRDGGTAGKGDLSEFSDAKSVSSWAVDAVGWAVENKLISGMKDGTISPRGTATRAQTAQILTRFEEIAAS</sequence>
<dbReference type="EMBL" id="VSSQ01001851">
    <property type="protein sequence ID" value="MPM11600.1"/>
    <property type="molecule type" value="Genomic_DNA"/>
</dbReference>
<proteinExistence type="predicted"/>
<feature type="domain" description="SLH" evidence="1">
    <location>
        <begin position="413"/>
        <end position="472"/>
    </location>
</feature>
<dbReference type="AlphaFoldDB" id="A0A644X612"/>
<organism evidence="2">
    <name type="scientific">bioreactor metagenome</name>
    <dbReference type="NCBI Taxonomy" id="1076179"/>
    <lineage>
        <taxon>unclassified sequences</taxon>
        <taxon>metagenomes</taxon>
        <taxon>ecological metagenomes</taxon>
    </lineage>
</organism>
<feature type="domain" description="SLH" evidence="1">
    <location>
        <begin position="473"/>
        <end position="536"/>
    </location>
</feature>
<evidence type="ECO:0000313" key="2">
    <source>
        <dbReference type="EMBL" id="MPM11600.1"/>
    </source>
</evidence>
<evidence type="ECO:0000259" key="1">
    <source>
        <dbReference type="PROSITE" id="PS51272"/>
    </source>
</evidence>
<dbReference type="PROSITE" id="PS51272">
    <property type="entry name" value="SLH"/>
    <property type="match status" value="3"/>
</dbReference>
<comment type="caution">
    <text evidence="2">The sequence shown here is derived from an EMBL/GenBank/DDBJ whole genome shotgun (WGS) entry which is preliminary data.</text>
</comment>